<dbReference type="PANTHER" id="PTHR32552">
    <property type="entry name" value="FERRICHROME IRON RECEPTOR-RELATED"/>
    <property type="match status" value="1"/>
</dbReference>
<protein>
    <recommendedName>
        <fullName evidence="12">TonB-dependent receptor plug domain-containing protein</fullName>
    </recommendedName>
</protein>
<dbReference type="Gene3D" id="2.170.130.10">
    <property type="entry name" value="TonB-dependent receptor, plug domain"/>
    <property type="match status" value="1"/>
</dbReference>
<keyword evidence="4" id="KW-0410">Iron transport</keyword>
<dbReference type="Pfam" id="PF07715">
    <property type="entry name" value="Plug"/>
    <property type="match status" value="1"/>
</dbReference>
<dbReference type="KEGG" id="slom:PXH66_17150"/>
<evidence type="ECO:0000256" key="7">
    <source>
        <dbReference type="ARBA" id="ARBA00023004"/>
    </source>
</evidence>
<dbReference type="GO" id="GO:0009279">
    <property type="term" value="C:cell outer membrane"/>
    <property type="evidence" value="ECO:0007669"/>
    <property type="project" value="UniProtKB-SubCell"/>
</dbReference>
<keyword evidence="8" id="KW-0406">Ion transport</keyword>
<name>A0AAF0CHA6_9BACT</name>
<evidence type="ECO:0000256" key="3">
    <source>
        <dbReference type="ARBA" id="ARBA00022452"/>
    </source>
</evidence>
<dbReference type="RefSeq" id="WP_330930060.1">
    <property type="nucleotide sequence ID" value="NZ_CP119075.1"/>
</dbReference>
<feature type="compositionally biased region" description="Gly residues" evidence="11">
    <location>
        <begin position="112"/>
        <end position="124"/>
    </location>
</feature>
<dbReference type="Proteomes" id="UP001218638">
    <property type="component" value="Chromosome"/>
</dbReference>
<keyword evidence="9" id="KW-0472">Membrane</keyword>
<evidence type="ECO:0000256" key="2">
    <source>
        <dbReference type="ARBA" id="ARBA00022448"/>
    </source>
</evidence>
<comment type="subcellular location">
    <subcellularLocation>
        <location evidence="1">Cell outer membrane</location>
        <topology evidence="1">Multi-pass membrane protein</topology>
    </subcellularLocation>
</comment>
<evidence type="ECO:0000313" key="14">
    <source>
        <dbReference type="Proteomes" id="UP001218638"/>
    </source>
</evidence>
<dbReference type="InterPro" id="IPR036942">
    <property type="entry name" value="Beta-barrel_TonB_sf"/>
</dbReference>
<evidence type="ECO:0000256" key="10">
    <source>
        <dbReference type="ARBA" id="ARBA00023237"/>
    </source>
</evidence>
<keyword evidence="2" id="KW-0813">Transport</keyword>
<evidence type="ECO:0000256" key="8">
    <source>
        <dbReference type="ARBA" id="ARBA00023065"/>
    </source>
</evidence>
<dbReference type="PANTHER" id="PTHR32552:SF68">
    <property type="entry name" value="FERRICHROME OUTER MEMBRANE TRANSPORTER_PHAGE RECEPTOR"/>
    <property type="match status" value="1"/>
</dbReference>
<sequence>MKTTLENLFRVALGSCSMVTLASISLAQQSNPANEEDSQTDDEVLQMSPFVLEEDSNVGYRATATLAGSRLRMPLRDVGSAIQVVTKELMDDLGATDASTLLSYTMNTETGGTQGNFAGGGSDSGGNRSDQNAARINPQTNQRVRGLGEATLTRDFFLTSIPFDTYNSTQVTINRGPNAILFGVGSPGGIIDNSLNKAQVSKNFGEVKATVGDNGTHRLSFDLNQMLIPDRLAIRVAGLDEARNYDQKPAYQNDARIYAAIEAVLFKNENSDFLGNTVIRANYEQGNMESNPAMVVPPRNLYNNWWSTLPRDYYEPYTGALIPEIFTTDFESQHTVNINTAPNGTINTATTPTIAWTSVFDQGALVFQNPDDQVPNAGSASYPNANGLQGRLTFYPGAKRYEWFATQGFEGQGYAVGFVYPSIQDRNVFDYHNELFSGDTSYVDRDFETVNVTFEQLFFKNRNAGIEISYDQQEWTPYWQTPVDDSLVSIYSNADIQIDISENLGNGDPNPNLGRPFVRINDLGGYKQNQIDREAVRATAFYKFDFEDIMDSRWGKILGNHTLTGFYGEQTSDVETRYHRASWNTDEVPVGSAFSGRAGAFFRTVVGIAYVGPSALTASGPQDVRISPINIAVPQIGDSYNLWYQGPTGRARTDDSIKNNNFYVEGINYAGNVSQNTIESQAFTLQSRLLSDHLIGLFGWRTDEATSYEALTASQVVDLSGSAGTFQDDGNLKVENYFLQDEPSSVEEGDTFTASVVAHVPDAWTEGLPLSPRLSFHWGESENFSPAGLRRNVNLEVIGPPTGETSEMGFSVELAKKHHLRFNWFETTSSGANSGLNAALVSNRQAYRLERMIAEPLNTGWTFEQTKAAATEGLSSDPIPNINSYAELEAAIIGLIPAELQQQFNYRVEQINGTYQVQSDSFGGQVATASVKAKGFEVDFVTNPTPNWRLMFNLSKQETVQSDSAPLAKELSDLIVANIQSSGLGDLRVSPTFGANETVYGEFNRLVLVPLNGILAKDGTTSLEQRKWRANFVTNYRFSRDTMLKGFSVGGAVRWQDEVGIGYGQIYTDEAGIVPDLNNPFFAPSQWAGDMWLSYQRKLTDKIDWKVQLNLRNVLGSDEDIPVRANPDGSIATIRIPNEKAWFLTNTFAF</sequence>
<evidence type="ECO:0000256" key="5">
    <source>
        <dbReference type="ARBA" id="ARBA00022692"/>
    </source>
</evidence>
<evidence type="ECO:0000256" key="4">
    <source>
        <dbReference type="ARBA" id="ARBA00022496"/>
    </source>
</evidence>
<organism evidence="13 14">
    <name type="scientific">Synoicihabitans lomoniglobus</name>
    <dbReference type="NCBI Taxonomy" id="2909285"/>
    <lineage>
        <taxon>Bacteria</taxon>
        <taxon>Pseudomonadati</taxon>
        <taxon>Verrucomicrobiota</taxon>
        <taxon>Opitutia</taxon>
        <taxon>Opitutales</taxon>
        <taxon>Opitutaceae</taxon>
        <taxon>Synoicihabitans</taxon>
    </lineage>
</organism>
<dbReference type="SUPFAM" id="SSF56935">
    <property type="entry name" value="Porins"/>
    <property type="match status" value="1"/>
</dbReference>
<evidence type="ECO:0000256" key="6">
    <source>
        <dbReference type="ARBA" id="ARBA00022729"/>
    </source>
</evidence>
<feature type="region of interest" description="Disordered" evidence="11">
    <location>
        <begin position="112"/>
        <end position="133"/>
    </location>
</feature>
<keyword evidence="10" id="KW-0998">Cell outer membrane</keyword>
<dbReference type="GO" id="GO:0015344">
    <property type="term" value="F:siderophore uptake transmembrane transporter activity"/>
    <property type="evidence" value="ECO:0007669"/>
    <property type="project" value="TreeGrafter"/>
</dbReference>
<reference evidence="13" key="1">
    <citation type="submission" date="2023-03" db="EMBL/GenBank/DDBJ databases">
        <title>Lomoglobus Profundus gen. nov., sp. nov., a novel member of the phylum Verrucomicrobia, isolated from deep-marine sediment of South China Sea.</title>
        <authorList>
            <person name="Ahmad T."/>
            <person name="Ishaq S.E."/>
            <person name="Wang F."/>
        </authorList>
    </citation>
    <scope>NUCLEOTIDE SEQUENCE</scope>
    <source>
        <strain evidence="13">LMO-M01</strain>
    </source>
</reference>
<dbReference type="InterPro" id="IPR037066">
    <property type="entry name" value="Plug_dom_sf"/>
</dbReference>
<evidence type="ECO:0000256" key="1">
    <source>
        <dbReference type="ARBA" id="ARBA00004571"/>
    </source>
</evidence>
<keyword evidence="3" id="KW-1134">Transmembrane beta strand</keyword>
<keyword evidence="6" id="KW-0732">Signal</keyword>
<gene>
    <name evidence="13" type="ORF">PXH66_17150</name>
</gene>
<dbReference type="Gene3D" id="2.40.170.20">
    <property type="entry name" value="TonB-dependent receptor, beta-barrel domain"/>
    <property type="match status" value="1"/>
</dbReference>
<accession>A0AAF0CHA6</accession>
<dbReference type="EMBL" id="CP119075">
    <property type="protein sequence ID" value="WED64067.1"/>
    <property type="molecule type" value="Genomic_DNA"/>
</dbReference>
<dbReference type="InterPro" id="IPR012910">
    <property type="entry name" value="Plug_dom"/>
</dbReference>
<proteinExistence type="predicted"/>
<evidence type="ECO:0000313" key="13">
    <source>
        <dbReference type="EMBL" id="WED64067.1"/>
    </source>
</evidence>
<keyword evidence="7" id="KW-0408">Iron</keyword>
<dbReference type="AlphaFoldDB" id="A0AAF0CHA6"/>
<evidence type="ECO:0000256" key="11">
    <source>
        <dbReference type="SAM" id="MobiDB-lite"/>
    </source>
</evidence>
<evidence type="ECO:0000256" key="9">
    <source>
        <dbReference type="ARBA" id="ARBA00023136"/>
    </source>
</evidence>
<dbReference type="InterPro" id="IPR039426">
    <property type="entry name" value="TonB-dep_rcpt-like"/>
</dbReference>
<keyword evidence="5" id="KW-0812">Transmembrane</keyword>
<feature type="domain" description="TonB-dependent receptor plug" evidence="12">
    <location>
        <begin position="75"/>
        <end position="190"/>
    </location>
</feature>
<keyword evidence="14" id="KW-1185">Reference proteome</keyword>
<evidence type="ECO:0000259" key="12">
    <source>
        <dbReference type="Pfam" id="PF07715"/>
    </source>
</evidence>